<gene>
    <name evidence="1" type="ORF">H0N82_09850</name>
</gene>
<dbReference type="EMBL" id="JACCKI010000007">
    <property type="protein sequence ID" value="NZA05386.1"/>
    <property type="molecule type" value="Genomic_DNA"/>
</dbReference>
<name>A0A853J5B0_LACRH</name>
<dbReference type="Proteomes" id="UP000552935">
    <property type="component" value="Unassembled WGS sequence"/>
</dbReference>
<accession>A0A853J5B0</accession>
<evidence type="ECO:0000313" key="2">
    <source>
        <dbReference type="Proteomes" id="UP000552935"/>
    </source>
</evidence>
<evidence type="ECO:0000313" key="1">
    <source>
        <dbReference type="EMBL" id="NZA05386.1"/>
    </source>
</evidence>
<protein>
    <submittedName>
        <fullName evidence="1">Uncharacterized protein</fullName>
    </submittedName>
</protein>
<sequence length="65" mass="7169">MSQPNDMVPVKMVNRDGASVVVKPKLGAKVKLDDAEVLFYNGADKVMARIILQELMKHDSRSVQG</sequence>
<organism evidence="1 2">
    <name type="scientific">Lacticaseibacillus rhamnosus</name>
    <name type="common">Lactobacillus rhamnosus</name>
    <dbReference type="NCBI Taxonomy" id="47715"/>
    <lineage>
        <taxon>Bacteria</taxon>
        <taxon>Bacillati</taxon>
        <taxon>Bacillota</taxon>
        <taxon>Bacilli</taxon>
        <taxon>Lactobacillales</taxon>
        <taxon>Lactobacillaceae</taxon>
        <taxon>Lacticaseibacillus</taxon>
    </lineage>
</organism>
<dbReference type="AlphaFoldDB" id="A0A853J5B0"/>
<dbReference type="RefSeq" id="WP_005692807.1">
    <property type="nucleotide sequence ID" value="NZ_CM122993.1"/>
</dbReference>
<comment type="caution">
    <text evidence="1">The sequence shown here is derived from an EMBL/GenBank/DDBJ whole genome shotgun (WGS) entry which is preliminary data.</text>
</comment>
<reference evidence="1 2" key="1">
    <citation type="submission" date="2020-07" db="EMBL/GenBank/DDBJ databases">
        <title>Organ Donor 1.</title>
        <authorList>
            <person name="Marsh A.J."/>
            <person name="Azcarate-Peril M.A."/>
        </authorList>
    </citation>
    <scope>NUCLEOTIDE SEQUENCE [LARGE SCALE GENOMIC DNA]</scope>
    <source>
        <strain evidence="1 2">AMC0712</strain>
    </source>
</reference>
<proteinExistence type="predicted"/>